<sequence>MKDHEIAALVNKVRDIAVEFHGAQQLRDRIANVLVPVLTPSAPAVDAGAREAMRNATREMILANPEGARLEMVEMARETRELRAALSARASEAAAEPVAYCLSDDVERLRSGGQRWAKVFTGADGIPDQMTALYTAPPAASGQKLSKAQITAVFNRTIPFTYQAFARNLFEEWAAK</sequence>
<proteinExistence type="predicted"/>
<dbReference type="RefSeq" id="WP_090838906.1">
    <property type="nucleotide sequence ID" value="NZ_CADFGJ010000009.1"/>
</dbReference>
<dbReference type="KEGG" id="phs:C2L64_09660"/>
<protein>
    <submittedName>
        <fullName evidence="1">Uncharacterized protein</fullName>
    </submittedName>
</protein>
<dbReference type="GeneID" id="55528605"/>
<name>A0AAN1MIQ7_9BURK</name>
<evidence type="ECO:0000313" key="1">
    <source>
        <dbReference type="EMBL" id="AUT68561.1"/>
    </source>
</evidence>
<dbReference type="Proteomes" id="UP000236649">
    <property type="component" value="Chromosome 1"/>
</dbReference>
<dbReference type="EMBL" id="CP026105">
    <property type="protein sequence ID" value="AUT68561.1"/>
    <property type="molecule type" value="Genomic_DNA"/>
</dbReference>
<gene>
    <name evidence="1" type="ORF">C2L64_09660</name>
</gene>
<reference evidence="1 2" key="1">
    <citation type="submission" date="2018-01" db="EMBL/GenBank/DDBJ databases">
        <title>Species boundaries and ecological features among Paraburkholderia terrae DSMZ17804T, P. hospita DSMZ17164T and P. caribensis DSMZ13236T.</title>
        <authorList>
            <person name="Pratama A.A."/>
        </authorList>
    </citation>
    <scope>NUCLEOTIDE SEQUENCE [LARGE SCALE GENOMIC DNA]</scope>
    <source>
        <strain evidence="1 2">DSM 17164</strain>
    </source>
</reference>
<evidence type="ECO:0000313" key="2">
    <source>
        <dbReference type="Proteomes" id="UP000236649"/>
    </source>
</evidence>
<accession>A0AAN1MIQ7</accession>
<dbReference type="AlphaFoldDB" id="A0AAN1MIQ7"/>
<organism evidence="1 2">
    <name type="scientific">Paraburkholderia hospita</name>
    <dbReference type="NCBI Taxonomy" id="169430"/>
    <lineage>
        <taxon>Bacteria</taxon>
        <taxon>Pseudomonadati</taxon>
        <taxon>Pseudomonadota</taxon>
        <taxon>Betaproteobacteria</taxon>
        <taxon>Burkholderiales</taxon>
        <taxon>Burkholderiaceae</taxon>
        <taxon>Paraburkholderia</taxon>
    </lineage>
</organism>